<keyword evidence="2" id="KW-0812">Transmembrane</keyword>
<gene>
    <name evidence="3" type="ORF">MNOR_LOCUS21368</name>
</gene>
<evidence type="ECO:0008006" key="5">
    <source>
        <dbReference type="Google" id="ProtNLM"/>
    </source>
</evidence>
<keyword evidence="4" id="KW-1185">Reference proteome</keyword>
<feature type="transmembrane region" description="Helical" evidence="2">
    <location>
        <begin position="59"/>
        <end position="77"/>
    </location>
</feature>
<feature type="transmembrane region" description="Helical" evidence="2">
    <location>
        <begin position="83"/>
        <end position="104"/>
    </location>
</feature>
<keyword evidence="2" id="KW-0472">Membrane</keyword>
<feature type="region of interest" description="Disordered" evidence="1">
    <location>
        <begin position="1"/>
        <end position="45"/>
    </location>
</feature>
<comment type="caution">
    <text evidence="3">The sequence shown here is derived from an EMBL/GenBank/DDBJ whole genome shotgun (WGS) entry which is preliminary data.</text>
</comment>
<feature type="compositionally biased region" description="Pro residues" evidence="1">
    <location>
        <begin position="20"/>
        <end position="29"/>
    </location>
</feature>
<keyword evidence="2" id="KW-1133">Transmembrane helix</keyword>
<dbReference type="Proteomes" id="UP001497623">
    <property type="component" value="Unassembled WGS sequence"/>
</dbReference>
<feature type="non-terminal residue" evidence="3">
    <location>
        <position position="105"/>
    </location>
</feature>
<sequence>TTMSANETTALLGYGRGSSPGPPSTPPYPSRSMFEEGEHPQQQPLPHVQELISGSKEGISFITTVCYIIGLFGIVPVLAMPGAIVYCGWLGFVIAIVLLAAATYT</sequence>
<evidence type="ECO:0000313" key="4">
    <source>
        <dbReference type="Proteomes" id="UP001497623"/>
    </source>
</evidence>
<evidence type="ECO:0000256" key="2">
    <source>
        <dbReference type="SAM" id="Phobius"/>
    </source>
</evidence>
<evidence type="ECO:0000313" key="3">
    <source>
        <dbReference type="EMBL" id="CAL4118118.1"/>
    </source>
</evidence>
<evidence type="ECO:0000256" key="1">
    <source>
        <dbReference type="SAM" id="MobiDB-lite"/>
    </source>
</evidence>
<dbReference type="EMBL" id="CAXKWB010017150">
    <property type="protein sequence ID" value="CAL4118118.1"/>
    <property type="molecule type" value="Genomic_DNA"/>
</dbReference>
<organism evidence="3 4">
    <name type="scientific">Meganyctiphanes norvegica</name>
    <name type="common">Northern krill</name>
    <name type="synonym">Thysanopoda norvegica</name>
    <dbReference type="NCBI Taxonomy" id="48144"/>
    <lineage>
        <taxon>Eukaryota</taxon>
        <taxon>Metazoa</taxon>
        <taxon>Ecdysozoa</taxon>
        <taxon>Arthropoda</taxon>
        <taxon>Crustacea</taxon>
        <taxon>Multicrustacea</taxon>
        <taxon>Malacostraca</taxon>
        <taxon>Eumalacostraca</taxon>
        <taxon>Eucarida</taxon>
        <taxon>Euphausiacea</taxon>
        <taxon>Euphausiidae</taxon>
        <taxon>Meganyctiphanes</taxon>
    </lineage>
</organism>
<name>A0AAV2R8E9_MEGNR</name>
<accession>A0AAV2R8E9</accession>
<dbReference type="AlphaFoldDB" id="A0AAV2R8E9"/>
<reference evidence="3 4" key="1">
    <citation type="submission" date="2024-05" db="EMBL/GenBank/DDBJ databases">
        <authorList>
            <person name="Wallberg A."/>
        </authorList>
    </citation>
    <scope>NUCLEOTIDE SEQUENCE [LARGE SCALE GENOMIC DNA]</scope>
</reference>
<feature type="non-terminal residue" evidence="3">
    <location>
        <position position="1"/>
    </location>
</feature>
<protein>
    <recommendedName>
        <fullName evidence="5">Amino acid transporter transmembrane domain-containing protein</fullName>
    </recommendedName>
</protein>
<proteinExistence type="predicted"/>